<evidence type="ECO:0000256" key="1">
    <source>
        <dbReference type="SAM" id="MobiDB-lite"/>
    </source>
</evidence>
<dbReference type="GO" id="GO:0016485">
    <property type="term" value="P:protein processing"/>
    <property type="evidence" value="ECO:0007669"/>
    <property type="project" value="InterPro"/>
</dbReference>
<keyword evidence="2" id="KW-0812">Transmembrane</keyword>
<dbReference type="PANTHER" id="PTHR34403">
    <property type="entry name" value="TOL-PAL SYSTEM PROTEIN TOLA"/>
    <property type="match status" value="1"/>
</dbReference>
<evidence type="ECO:0000313" key="3">
    <source>
        <dbReference type="Proteomes" id="UP000887560"/>
    </source>
</evidence>
<dbReference type="Gene3D" id="1.10.472.100">
    <property type="entry name" value="Presenilin"/>
    <property type="match status" value="1"/>
</dbReference>
<feature type="region of interest" description="Disordered" evidence="1">
    <location>
        <begin position="386"/>
        <end position="454"/>
    </location>
</feature>
<name>A0A915P1L5_9BILA</name>
<dbReference type="AlphaFoldDB" id="A0A915P1L5"/>
<keyword evidence="3" id="KW-1185">Reference proteome</keyword>
<feature type="region of interest" description="Disordered" evidence="1">
    <location>
        <begin position="1"/>
        <end position="26"/>
    </location>
</feature>
<dbReference type="Pfam" id="PF01080">
    <property type="entry name" value="Presenilin"/>
    <property type="match status" value="1"/>
</dbReference>
<feature type="region of interest" description="Disordered" evidence="1">
    <location>
        <begin position="125"/>
        <end position="148"/>
    </location>
</feature>
<sequence>MVFIVNNNGENNEEENNSSTSEERTASDVLDAPGQTVLGYGDFIAYGMFVGKAAADMGGCFNWTVLFTIIGILFGLLYTLKKSEASGNGEEPSYLPALPIPLSIAELWPSFWFLGWYLQGGGDEGGEDDNNKTGADSKPGKEGGAEKKKQNHLGGLILWDTAFLLIVNADPRYPFLSWLFGDCSKEEILTRIGRESVPLLQIIGVVVFQALLFVNFTHAIEAIFCDDSTSLYSQQFITMVVINIIFKLILFSSKFSIKDLSKINKLTIHFASSIIMLILFYFNWLFTYKDNELIIRKNLPFLLCDSPEGIDANELKDEIEKEFKQIQCRQLHIYRKWPNKTSFEAFVHIQIIDCSFMNENEAKIKAEAKVENEVVMENEAKSEVEAKREIEAKSETEAKMETKAKVEAGSELEAEAKSETEAKMETEAKVEAGSELEAEAKSETEAKMETEAKVETKSHYEAKYKIEANFQTEAEIAERNKENHVLKIMSSLTEFLYKRGALKVNIQPLINSN</sequence>
<evidence type="ECO:0000256" key="2">
    <source>
        <dbReference type="SAM" id="Phobius"/>
    </source>
</evidence>
<dbReference type="InterPro" id="IPR042524">
    <property type="entry name" value="Presenilin_C"/>
</dbReference>
<proteinExistence type="predicted"/>
<feature type="compositionally biased region" description="Basic and acidic residues" evidence="1">
    <location>
        <begin position="138"/>
        <end position="148"/>
    </location>
</feature>
<feature type="transmembrane region" description="Helical" evidence="2">
    <location>
        <begin position="232"/>
        <end position="251"/>
    </location>
</feature>
<dbReference type="Proteomes" id="UP000887560">
    <property type="component" value="Unplaced"/>
</dbReference>
<organism evidence="3 4">
    <name type="scientific">Meloidogyne floridensis</name>
    <dbReference type="NCBI Taxonomy" id="298350"/>
    <lineage>
        <taxon>Eukaryota</taxon>
        <taxon>Metazoa</taxon>
        <taxon>Ecdysozoa</taxon>
        <taxon>Nematoda</taxon>
        <taxon>Chromadorea</taxon>
        <taxon>Rhabditida</taxon>
        <taxon>Tylenchina</taxon>
        <taxon>Tylenchomorpha</taxon>
        <taxon>Tylenchoidea</taxon>
        <taxon>Meloidogynidae</taxon>
        <taxon>Meloidogyninae</taxon>
        <taxon>Meloidogyne</taxon>
    </lineage>
</organism>
<accession>A0A915P1L5</accession>
<keyword evidence="2" id="KW-1133">Transmembrane helix</keyword>
<feature type="compositionally biased region" description="Low complexity" evidence="1">
    <location>
        <begin position="1"/>
        <end position="10"/>
    </location>
</feature>
<keyword evidence="2" id="KW-0472">Membrane</keyword>
<dbReference type="PANTHER" id="PTHR34403:SF16">
    <property type="entry name" value="GLYCINE, ALANINE AND ASPARAGINE-RICH PROTEIN-LIKE"/>
    <property type="match status" value="1"/>
</dbReference>
<dbReference type="WBParaSite" id="scf7180000421876.g7835">
    <property type="protein sequence ID" value="scf7180000421876.g7835"/>
    <property type="gene ID" value="scf7180000421876.g7835"/>
</dbReference>
<feature type="transmembrane region" description="Helical" evidence="2">
    <location>
        <begin position="61"/>
        <end position="80"/>
    </location>
</feature>
<evidence type="ECO:0000313" key="4">
    <source>
        <dbReference type="WBParaSite" id="scf7180000421876.g7835"/>
    </source>
</evidence>
<dbReference type="GO" id="GO:0016020">
    <property type="term" value="C:membrane"/>
    <property type="evidence" value="ECO:0007669"/>
    <property type="project" value="InterPro"/>
</dbReference>
<dbReference type="GO" id="GO:0042500">
    <property type="term" value="F:aspartic endopeptidase activity, intramembrane cleaving"/>
    <property type="evidence" value="ECO:0007669"/>
    <property type="project" value="InterPro"/>
</dbReference>
<protein>
    <submittedName>
        <fullName evidence="4">Battenin</fullName>
    </submittedName>
</protein>
<dbReference type="InterPro" id="IPR001108">
    <property type="entry name" value="Peptidase_A22A"/>
</dbReference>
<reference evidence="4" key="1">
    <citation type="submission" date="2022-11" db="UniProtKB">
        <authorList>
            <consortium name="WormBaseParasite"/>
        </authorList>
    </citation>
    <scope>IDENTIFICATION</scope>
</reference>
<feature type="transmembrane region" description="Helical" evidence="2">
    <location>
        <begin position="263"/>
        <end position="286"/>
    </location>
</feature>
<dbReference type="InterPro" id="IPR050972">
    <property type="entry name" value="SDr-like"/>
</dbReference>
<feature type="transmembrane region" description="Helical" evidence="2">
    <location>
        <begin position="199"/>
        <end position="220"/>
    </location>
</feature>